<dbReference type="PANTHER" id="PTHR36847:SF1">
    <property type="entry name" value="AMIDOLIGASE ENZYME"/>
    <property type="match status" value="1"/>
</dbReference>
<dbReference type="InterPro" id="IPR022025">
    <property type="entry name" value="Amidoligase_2"/>
</dbReference>
<evidence type="ECO:0000313" key="1">
    <source>
        <dbReference type="EMBL" id="KAK7394063.1"/>
    </source>
</evidence>
<accession>A0ABR1GGS4</accession>
<proteinExistence type="predicted"/>
<protein>
    <recommendedName>
        <fullName evidence="3">Amidoligase enzyme</fullName>
    </recommendedName>
</protein>
<gene>
    <name evidence="1" type="ORF">QQX98_013153</name>
</gene>
<dbReference type="EMBL" id="JAZAVJ010000511">
    <property type="protein sequence ID" value="KAK7394063.1"/>
    <property type="molecule type" value="Genomic_DNA"/>
</dbReference>
<organism evidence="1 2">
    <name type="scientific">Neonectria punicea</name>
    <dbReference type="NCBI Taxonomy" id="979145"/>
    <lineage>
        <taxon>Eukaryota</taxon>
        <taxon>Fungi</taxon>
        <taxon>Dikarya</taxon>
        <taxon>Ascomycota</taxon>
        <taxon>Pezizomycotina</taxon>
        <taxon>Sordariomycetes</taxon>
        <taxon>Hypocreomycetidae</taxon>
        <taxon>Hypocreales</taxon>
        <taxon>Nectriaceae</taxon>
        <taxon>Neonectria</taxon>
    </lineage>
</organism>
<dbReference type="Pfam" id="PF12224">
    <property type="entry name" value="Amidoligase_2"/>
    <property type="match status" value="1"/>
</dbReference>
<sequence>MRIIANALREAGLDCRVYFPSSTRGTGPDFSVWNVTTDATVIEATSGSSTDSSAFQRRFGFEIITPVFYQTDNNSWIQELRSGISSIGDAVIWKANRSTGLHVHVGRGANDTAWTLQEIQKISAFCVRFEDAVDDLHPVHRRSDNDCIESNRHNNMLKKLTTSEIFHRIRETRGIDEVCQIMNYCKGEDLYDGYTNSRFFKI</sequence>
<dbReference type="PANTHER" id="PTHR36847">
    <property type="entry name" value="AMIDOLIGASE ENZYME"/>
    <property type="match status" value="1"/>
</dbReference>
<keyword evidence="2" id="KW-1185">Reference proteome</keyword>
<reference evidence="1 2" key="1">
    <citation type="journal article" date="2025" name="Microbiol. Resour. Announc.">
        <title>Draft genome sequences for Neonectria magnoliae and Neonectria punicea, canker pathogens of Liriodendron tulipifera and Acer saccharum in West Virginia.</title>
        <authorList>
            <person name="Petronek H.M."/>
            <person name="Kasson M.T."/>
            <person name="Metheny A.M."/>
            <person name="Stauder C.M."/>
            <person name="Lovett B."/>
            <person name="Lynch S.C."/>
            <person name="Garnas J.R."/>
            <person name="Kasson L.R."/>
            <person name="Stajich J.E."/>
        </authorList>
    </citation>
    <scope>NUCLEOTIDE SEQUENCE [LARGE SCALE GENOMIC DNA]</scope>
    <source>
        <strain evidence="1 2">NRRL 64653</strain>
    </source>
</reference>
<evidence type="ECO:0008006" key="3">
    <source>
        <dbReference type="Google" id="ProtNLM"/>
    </source>
</evidence>
<comment type="caution">
    <text evidence="1">The sequence shown here is derived from an EMBL/GenBank/DDBJ whole genome shotgun (WGS) entry which is preliminary data.</text>
</comment>
<evidence type="ECO:0000313" key="2">
    <source>
        <dbReference type="Proteomes" id="UP001498476"/>
    </source>
</evidence>
<dbReference type="Proteomes" id="UP001498476">
    <property type="component" value="Unassembled WGS sequence"/>
</dbReference>
<name>A0ABR1GGS4_9HYPO</name>